<dbReference type="Pfam" id="PF13646">
    <property type="entry name" value="HEAT_2"/>
    <property type="match status" value="1"/>
</dbReference>
<evidence type="ECO:0000313" key="1">
    <source>
        <dbReference type="EMBL" id="MBC6451692.1"/>
    </source>
</evidence>
<keyword evidence="2" id="KW-1185">Reference proteome</keyword>
<protein>
    <submittedName>
        <fullName evidence="1">HEAT repeat domain-containing protein</fullName>
    </submittedName>
</protein>
<organism evidence="1 2">
    <name type="scientific">Actinokineospora xionganensis</name>
    <dbReference type="NCBI Taxonomy" id="2684470"/>
    <lineage>
        <taxon>Bacteria</taxon>
        <taxon>Bacillati</taxon>
        <taxon>Actinomycetota</taxon>
        <taxon>Actinomycetes</taxon>
        <taxon>Pseudonocardiales</taxon>
        <taxon>Pseudonocardiaceae</taxon>
        <taxon>Actinokineospora</taxon>
    </lineage>
</organism>
<proteinExistence type="predicted"/>
<dbReference type="SUPFAM" id="SSF48371">
    <property type="entry name" value="ARM repeat"/>
    <property type="match status" value="1"/>
</dbReference>
<accession>A0ABR7LGJ9</accession>
<dbReference type="Proteomes" id="UP000734823">
    <property type="component" value="Unassembled WGS sequence"/>
</dbReference>
<dbReference type="InterPro" id="IPR016024">
    <property type="entry name" value="ARM-type_fold"/>
</dbReference>
<dbReference type="Gene3D" id="1.25.10.10">
    <property type="entry name" value="Leucine-rich Repeat Variant"/>
    <property type="match status" value="1"/>
</dbReference>
<evidence type="ECO:0000313" key="2">
    <source>
        <dbReference type="Proteomes" id="UP000734823"/>
    </source>
</evidence>
<comment type="caution">
    <text evidence="1">The sequence shown here is derived from an EMBL/GenBank/DDBJ whole genome shotgun (WGS) entry which is preliminary data.</text>
</comment>
<name>A0ABR7LGJ9_9PSEU</name>
<dbReference type="InterPro" id="IPR011989">
    <property type="entry name" value="ARM-like"/>
</dbReference>
<reference evidence="1 2" key="1">
    <citation type="submission" date="2020-06" db="EMBL/GenBank/DDBJ databases">
        <title>Actinokineospora xiongansis sp. nov., isolated from soil of Baiyangdian.</title>
        <authorList>
            <person name="Zhang X."/>
        </authorList>
    </citation>
    <scope>NUCLEOTIDE SEQUENCE [LARGE SCALE GENOMIC DNA]</scope>
    <source>
        <strain evidence="1 2">HBU206404</strain>
    </source>
</reference>
<dbReference type="RefSeq" id="WP_187224761.1">
    <property type="nucleotide sequence ID" value="NZ_JABVED010000039.1"/>
</dbReference>
<gene>
    <name evidence="1" type="ORF">GPZ80_31565</name>
</gene>
<dbReference type="EMBL" id="JABVED010000039">
    <property type="protein sequence ID" value="MBC6451692.1"/>
    <property type="molecule type" value="Genomic_DNA"/>
</dbReference>
<sequence>MDAQAELTHRGRHTDVVAPLLRALPALSRYGQLCAIEIVEELDDRRADQPLIALLTSEHDTVREWAAGALGRRRVHEALPVLQRAYQTSIQRRDPPDWSEPVALLGSDHASIALTAGQGNLTEERP</sequence>